<dbReference type="EnsemblMetazoa" id="tetur16g01940.1">
    <property type="protein sequence ID" value="tetur16g01940.1"/>
    <property type="gene ID" value="tetur16g01940"/>
</dbReference>
<gene>
    <name evidence="8" type="primary">107365941</name>
</gene>
<evidence type="ECO:0000256" key="2">
    <source>
        <dbReference type="ARBA" id="ARBA00009211"/>
    </source>
</evidence>
<dbReference type="InterPro" id="IPR012976">
    <property type="entry name" value="NOSIC"/>
</dbReference>
<evidence type="ECO:0000256" key="4">
    <source>
        <dbReference type="ARBA" id="ARBA00023242"/>
    </source>
</evidence>
<dbReference type="OMA" id="SKCAIAS"/>
<dbReference type="eggNOG" id="KOG2573">
    <property type="taxonomic scope" value="Eukaryota"/>
</dbReference>
<accession>T1KNR6</accession>
<feature type="compositionally biased region" description="Basic residues" evidence="6">
    <location>
        <begin position="543"/>
        <end position="552"/>
    </location>
</feature>
<dbReference type="AlphaFoldDB" id="T1KNR6"/>
<dbReference type="GO" id="GO:0032040">
    <property type="term" value="C:small-subunit processome"/>
    <property type="evidence" value="ECO:0007669"/>
    <property type="project" value="InterPro"/>
</dbReference>
<dbReference type="OrthoDB" id="6780543at2759"/>
<dbReference type="InterPro" id="IPR012974">
    <property type="entry name" value="NOP58/56_N"/>
</dbReference>
<dbReference type="PANTHER" id="PTHR10894">
    <property type="entry name" value="NUCLEOLAR PROTEIN 5 NUCLEOLAR PROTEIN NOP5 NOP58"/>
    <property type="match status" value="1"/>
</dbReference>
<sequence length="631" mass="70141">MASSQLHVLFEHAVGYSLFRVDEYEEIAQSIPKVEKASLNFSNFKKLVKLIAFTPFKTGATSLENMLTLSEGNLSEDLITFLEKHGKAKMALGVADPKIGTAIQEKFPRIVCQHTGVVPELLRGIRFHADKLLDLTAKTTIDPAEAGLARSFSRSKVKFNVNRADNMIIQSISLLDQLDKDINTFAMRLREWYSYHFPELLKIVNDNYLYACVVQLIGDRKQIDETTIYPELKNIVDNEDSCSQIISAAKTSMGMDIAEIDLINISSFSSKVINLVQYRRQLMGYLQGRMANVAPNLSALIGETVGARLISHAGSLINLAKYPASTVQILGAEKALFRALKTRGNTPKHGLLFHSSFISKAGPKNKGRISRFLANKCSIASRIDCFNEQPADVFGVTLKDQVEERLAFYENGNVPKKNIDVMVEASEKARILADKRAKKLAKKAKKEATIKNEFDETISNLEASDETGEPKKKKKKSDIVDVKQENADEMNVDTPVSGKKKKKKNRQSNASEADQENSQIGDGMNVDDEANDSIADNQNEKSGKKKKKKKQKNAAEIDQNNGLDEMITDENNGSMVDEGVEDSESARKKAKKLAKKAKKLAAIKSEFDETISAPEVGDETDEPKKKKKKRV</sequence>
<feature type="domain" description="Nop" evidence="7">
    <location>
        <begin position="293"/>
        <end position="411"/>
    </location>
</feature>
<dbReference type="Proteomes" id="UP000015104">
    <property type="component" value="Unassembled WGS sequence"/>
</dbReference>
<keyword evidence="9" id="KW-1185">Reference proteome</keyword>
<comment type="subcellular location">
    <subcellularLocation>
        <location evidence="1">Nucleus</location>
        <location evidence="1">Nucleolus</location>
    </subcellularLocation>
</comment>
<keyword evidence="3" id="KW-0690">Ribosome biogenesis</keyword>
<dbReference type="EMBL" id="CAEY01000277">
    <property type="status" value="NOT_ANNOTATED_CDS"/>
    <property type="molecule type" value="Genomic_DNA"/>
</dbReference>
<feature type="region of interest" description="Disordered" evidence="6">
    <location>
        <begin position="610"/>
        <end position="631"/>
    </location>
</feature>
<dbReference type="PROSITE" id="PS51358">
    <property type="entry name" value="NOP"/>
    <property type="match status" value="1"/>
</dbReference>
<evidence type="ECO:0000313" key="9">
    <source>
        <dbReference type="Proteomes" id="UP000015104"/>
    </source>
</evidence>
<dbReference type="KEGG" id="tut:107365941"/>
<reference evidence="8" key="2">
    <citation type="submission" date="2015-06" db="UniProtKB">
        <authorList>
            <consortium name="EnsemblMetazoa"/>
        </authorList>
    </citation>
    <scope>IDENTIFICATION</scope>
</reference>
<comment type="similarity">
    <text evidence="2">Belongs to the NOP5/NOP56 family.</text>
</comment>
<dbReference type="InterPro" id="IPR036070">
    <property type="entry name" value="Nop_dom_sf"/>
</dbReference>
<evidence type="ECO:0000256" key="3">
    <source>
        <dbReference type="ARBA" id="ARBA00022517"/>
    </source>
</evidence>
<dbReference type="InterPro" id="IPR045056">
    <property type="entry name" value="Nop56/Nop58"/>
</dbReference>
<dbReference type="InterPro" id="IPR002687">
    <property type="entry name" value="Nop_dom"/>
</dbReference>
<dbReference type="FunFam" id="1.10.246.90:FF:000001">
    <property type="entry name" value="Nucleolar protein 56"/>
    <property type="match status" value="1"/>
</dbReference>
<dbReference type="InterPro" id="IPR042239">
    <property type="entry name" value="Nop_C"/>
</dbReference>
<evidence type="ECO:0000256" key="5">
    <source>
        <dbReference type="ARBA" id="ARBA00040742"/>
    </source>
</evidence>
<keyword evidence="4" id="KW-0539">Nucleus</keyword>
<dbReference type="SUPFAM" id="SSF89124">
    <property type="entry name" value="Nop domain"/>
    <property type="match status" value="1"/>
</dbReference>
<dbReference type="SMART" id="SM00931">
    <property type="entry name" value="NOSIC"/>
    <property type="match status" value="1"/>
</dbReference>
<feature type="compositionally biased region" description="Polar residues" evidence="6">
    <location>
        <begin position="507"/>
        <end position="520"/>
    </location>
</feature>
<feature type="compositionally biased region" description="Basic and acidic residues" evidence="6">
    <location>
        <begin position="477"/>
        <end position="486"/>
    </location>
</feature>
<dbReference type="PANTHER" id="PTHR10894:SF0">
    <property type="entry name" value="NUCLEOLAR PROTEIN 56"/>
    <property type="match status" value="1"/>
</dbReference>
<feature type="region of interest" description="Disordered" evidence="6">
    <location>
        <begin position="461"/>
        <end position="591"/>
    </location>
</feature>
<dbReference type="Pfam" id="PF01798">
    <property type="entry name" value="Nop"/>
    <property type="match status" value="1"/>
</dbReference>
<dbReference type="GO" id="GO:0042254">
    <property type="term" value="P:ribosome biogenesis"/>
    <property type="evidence" value="ECO:0007669"/>
    <property type="project" value="UniProtKB-KW"/>
</dbReference>
<evidence type="ECO:0000259" key="7">
    <source>
        <dbReference type="PROSITE" id="PS51358"/>
    </source>
</evidence>
<dbReference type="Pfam" id="PF08156">
    <property type="entry name" value="NOP5NT"/>
    <property type="match status" value="1"/>
</dbReference>
<protein>
    <recommendedName>
        <fullName evidence="5">Nucleolar protein 56</fullName>
    </recommendedName>
</protein>
<proteinExistence type="inferred from homology"/>
<reference evidence="9" key="1">
    <citation type="submission" date="2011-08" db="EMBL/GenBank/DDBJ databases">
        <authorList>
            <person name="Rombauts S."/>
        </authorList>
    </citation>
    <scope>NUCLEOTIDE SEQUENCE</scope>
    <source>
        <strain evidence="9">London</strain>
    </source>
</reference>
<dbReference type="STRING" id="32264.T1KNR6"/>
<organism evidence="8 9">
    <name type="scientific">Tetranychus urticae</name>
    <name type="common">Two-spotted spider mite</name>
    <dbReference type="NCBI Taxonomy" id="32264"/>
    <lineage>
        <taxon>Eukaryota</taxon>
        <taxon>Metazoa</taxon>
        <taxon>Ecdysozoa</taxon>
        <taxon>Arthropoda</taxon>
        <taxon>Chelicerata</taxon>
        <taxon>Arachnida</taxon>
        <taxon>Acari</taxon>
        <taxon>Acariformes</taxon>
        <taxon>Trombidiformes</taxon>
        <taxon>Prostigmata</taxon>
        <taxon>Eleutherengona</taxon>
        <taxon>Raphignathae</taxon>
        <taxon>Tetranychoidea</taxon>
        <taxon>Tetranychidae</taxon>
        <taxon>Tetranychus</taxon>
    </lineage>
</organism>
<name>T1KNR6_TETUR</name>
<dbReference type="GO" id="GO:0031428">
    <property type="term" value="C:box C/D methylation guide snoRNP complex"/>
    <property type="evidence" value="ECO:0007669"/>
    <property type="project" value="InterPro"/>
</dbReference>
<evidence type="ECO:0000256" key="1">
    <source>
        <dbReference type="ARBA" id="ARBA00004604"/>
    </source>
</evidence>
<evidence type="ECO:0000256" key="6">
    <source>
        <dbReference type="SAM" id="MobiDB-lite"/>
    </source>
</evidence>
<dbReference type="Gene3D" id="1.10.287.4070">
    <property type="match status" value="1"/>
</dbReference>
<evidence type="ECO:0000313" key="8">
    <source>
        <dbReference type="EnsemblMetazoa" id="tetur16g01940.1"/>
    </source>
</evidence>
<dbReference type="Gene3D" id="1.10.246.90">
    <property type="entry name" value="Nop domain"/>
    <property type="match status" value="1"/>
</dbReference>
<dbReference type="HOGENOM" id="CLU_015495_4_1_1"/>
<dbReference type="GO" id="GO:0030515">
    <property type="term" value="F:snoRNA binding"/>
    <property type="evidence" value="ECO:0007669"/>
    <property type="project" value="InterPro"/>
</dbReference>